<protein>
    <submittedName>
        <fullName evidence="4">Response regulator receiver protein</fullName>
    </submittedName>
</protein>
<dbReference type="EMBL" id="CP003659">
    <property type="protein sequence ID" value="AFZ60469.1"/>
    <property type="molecule type" value="Genomic_DNA"/>
</dbReference>
<evidence type="ECO:0000256" key="1">
    <source>
        <dbReference type="ARBA" id="ARBA00022553"/>
    </source>
</evidence>
<dbReference type="SMART" id="SM00448">
    <property type="entry name" value="REC"/>
    <property type="match status" value="1"/>
</dbReference>
<proteinExistence type="predicted"/>
<dbReference type="RefSeq" id="WP_015217085.1">
    <property type="nucleotide sequence ID" value="NC_019771.1"/>
</dbReference>
<evidence type="ECO:0000313" key="5">
    <source>
        <dbReference type="Proteomes" id="UP000010474"/>
    </source>
</evidence>
<organism evidence="4 5">
    <name type="scientific">Anabaena cylindrica (strain ATCC 27899 / PCC 7122)</name>
    <dbReference type="NCBI Taxonomy" id="272123"/>
    <lineage>
        <taxon>Bacteria</taxon>
        <taxon>Bacillati</taxon>
        <taxon>Cyanobacteriota</taxon>
        <taxon>Cyanophyceae</taxon>
        <taxon>Nostocales</taxon>
        <taxon>Nostocaceae</taxon>
        <taxon>Anabaena</taxon>
    </lineage>
</organism>
<dbReference type="eggNOG" id="COG0745">
    <property type="taxonomic scope" value="Bacteria"/>
</dbReference>
<dbReference type="PROSITE" id="PS50110">
    <property type="entry name" value="RESPONSE_REGULATORY"/>
    <property type="match status" value="1"/>
</dbReference>
<dbReference type="Proteomes" id="UP000010474">
    <property type="component" value="Chromosome"/>
</dbReference>
<dbReference type="InterPro" id="IPR011006">
    <property type="entry name" value="CheY-like_superfamily"/>
</dbReference>
<keyword evidence="1 2" id="KW-0597">Phosphoprotein</keyword>
<sequence length="131" mass="14432">MKRKTVLVIDDEDDIREVAKISLEIMAGLKVILARTSHEGIQKAETEQPDAILLDVMLPDLDGVKTFQKLQSNPLTQNIPVILLTAKVQASDQRLFADLGVRALIAKPFKPAQLAEKLLLALGWSHGNIVD</sequence>
<dbReference type="OrthoDB" id="424582at2"/>
<dbReference type="InterPro" id="IPR001789">
    <property type="entry name" value="Sig_transdc_resp-reg_receiver"/>
</dbReference>
<gene>
    <name evidence="4" type="ordered locus">Anacy_5135</name>
</gene>
<feature type="modified residue" description="4-aspartylphosphate" evidence="2">
    <location>
        <position position="55"/>
    </location>
</feature>
<dbReference type="PATRIC" id="fig|272123.3.peg.5573"/>
<dbReference type="Gene3D" id="3.40.50.2300">
    <property type="match status" value="1"/>
</dbReference>
<evidence type="ECO:0000313" key="4">
    <source>
        <dbReference type="EMBL" id="AFZ60469.1"/>
    </source>
</evidence>
<dbReference type="CDD" id="cd17552">
    <property type="entry name" value="REC_RR468-like"/>
    <property type="match status" value="1"/>
</dbReference>
<dbReference type="PANTHER" id="PTHR44591:SF22">
    <property type="entry name" value="CHEY SUBFAMILY"/>
    <property type="match status" value="1"/>
</dbReference>
<dbReference type="STRING" id="272123.Anacy_5135"/>
<evidence type="ECO:0000259" key="3">
    <source>
        <dbReference type="PROSITE" id="PS50110"/>
    </source>
</evidence>
<dbReference type="KEGG" id="acy:Anacy_5135"/>
<dbReference type="PANTHER" id="PTHR44591">
    <property type="entry name" value="STRESS RESPONSE REGULATOR PROTEIN 1"/>
    <property type="match status" value="1"/>
</dbReference>
<dbReference type="SUPFAM" id="SSF52172">
    <property type="entry name" value="CheY-like"/>
    <property type="match status" value="1"/>
</dbReference>
<name>K9ZNU8_ANACC</name>
<feature type="domain" description="Response regulatory" evidence="3">
    <location>
        <begin position="5"/>
        <end position="122"/>
    </location>
</feature>
<evidence type="ECO:0000256" key="2">
    <source>
        <dbReference type="PROSITE-ProRule" id="PRU00169"/>
    </source>
</evidence>
<dbReference type="AlphaFoldDB" id="K9ZNU8"/>
<dbReference type="InterPro" id="IPR050595">
    <property type="entry name" value="Bact_response_regulator"/>
</dbReference>
<dbReference type="GO" id="GO:0000160">
    <property type="term" value="P:phosphorelay signal transduction system"/>
    <property type="evidence" value="ECO:0007669"/>
    <property type="project" value="InterPro"/>
</dbReference>
<keyword evidence="5" id="KW-1185">Reference proteome</keyword>
<reference evidence="5" key="1">
    <citation type="journal article" date="2013" name="Proc. Natl. Acad. Sci. U.S.A.">
        <title>Improving the coverage of the cyanobacterial phylum using diversity-driven genome sequencing.</title>
        <authorList>
            <person name="Shih P.M."/>
            <person name="Wu D."/>
            <person name="Latifi A."/>
            <person name="Axen S.D."/>
            <person name="Fewer D.P."/>
            <person name="Talla E."/>
            <person name="Calteau A."/>
            <person name="Cai F."/>
            <person name="Tandeau de Marsac N."/>
            <person name="Rippka R."/>
            <person name="Herdman M."/>
            <person name="Sivonen K."/>
            <person name="Coursin T."/>
            <person name="Laurent T."/>
            <person name="Goodwin L."/>
            <person name="Nolan M."/>
            <person name="Davenport K.W."/>
            <person name="Han C.S."/>
            <person name="Rubin E.M."/>
            <person name="Eisen J.A."/>
            <person name="Woyke T."/>
            <person name="Gugger M."/>
            <person name="Kerfeld C.A."/>
        </authorList>
    </citation>
    <scope>NUCLEOTIDE SEQUENCE [LARGE SCALE GENOMIC DNA]</scope>
    <source>
        <strain evidence="5">ATCC 27899 / PCC 7122</strain>
    </source>
</reference>
<dbReference type="HOGENOM" id="CLU_000445_69_17_3"/>
<dbReference type="Pfam" id="PF00072">
    <property type="entry name" value="Response_reg"/>
    <property type="match status" value="1"/>
</dbReference>
<accession>K9ZNU8</accession>